<feature type="domain" description="LiaI-LiaF-like transmembrane region" evidence="2">
    <location>
        <begin position="7"/>
        <end position="44"/>
    </location>
</feature>
<dbReference type="Pfam" id="PF18917">
    <property type="entry name" value="LiaI-LiaF-like_TM1"/>
    <property type="match status" value="1"/>
</dbReference>
<accession>A0ABS2MSC9</accession>
<evidence type="ECO:0000256" key="1">
    <source>
        <dbReference type="SAM" id="Phobius"/>
    </source>
</evidence>
<feature type="transmembrane region" description="Helical" evidence="1">
    <location>
        <begin position="7"/>
        <end position="25"/>
    </location>
</feature>
<proteinExistence type="predicted"/>
<evidence type="ECO:0000313" key="4">
    <source>
        <dbReference type="Proteomes" id="UP000767854"/>
    </source>
</evidence>
<sequence length="181" mass="21171">MTHKNRFLGILLILTGGLLILNHYNLVHINIWDFWPLVLIYIGIRAENDYFQGIGGSSKLMTAPIMVFIGTYFLMHQFLPNFLEDLFFPVLLLGISIGAFQKAYFGYNRKQNYRTGVIIGVISALLFIEHLSIFDLDLLVYAAFILIGLFLLRRTHYDFELDVEEEEEEEEESEERYYTKQ</sequence>
<comment type="caution">
    <text evidence="3">The sequence shown here is derived from an EMBL/GenBank/DDBJ whole genome shotgun (WGS) entry which is preliminary data.</text>
</comment>
<protein>
    <recommendedName>
        <fullName evidence="2">LiaI-LiaF-like transmembrane region domain-containing protein</fullName>
    </recommendedName>
</protein>
<keyword evidence="1" id="KW-1133">Transmembrane helix</keyword>
<evidence type="ECO:0000259" key="2">
    <source>
        <dbReference type="Pfam" id="PF18917"/>
    </source>
</evidence>
<evidence type="ECO:0000313" key="3">
    <source>
        <dbReference type="EMBL" id="MBM7562308.1"/>
    </source>
</evidence>
<dbReference type="Proteomes" id="UP000767854">
    <property type="component" value="Unassembled WGS sequence"/>
</dbReference>
<feature type="transmembrane region" description="Helical" evidence="1">
    <location>
        <begin position="112"/>
        <end position="128"/>
    </location>
</feature>
<feature type="transmembrane region" description="Helical" evidence="1">
    <location>
        <begin position="86"/>
        <end position="105"/>
    </location>
</feature>
<reference evidence="3 4" key="1">
    <citation type="submission" date="2021-01" db="EMBL/GenBank/DDBJ databases">
        <title>Genomic Encyclopedia of Type Strains, Phase IV (KMG-IV): sequencing the most valuable type-strain genomes for metagenomic binning, comparative biology and taxonomic classification.</title>
        <authorList>
            <person name="Goeker M."/>
        </authorList>
    </citation>
    <scope>NUCLEOTIDE SEQUENCE [LARGE SCALE GENOMIC DNA]</scope>
    <source>
        <strain evidence="3 4">DSM 24436</strain>
    </source>
</reference>
<dbReference type="RefSeq" id="WP_204664599.1">
    <property type="nucleotide sequence ID" value="NZ_JAFBDT010000015.1"/>
</dbReference>
<name>A0ABS2MSC9_9FIRM</name>
<dbReference type="EMBL" id="JAFBDT010000015">
    <property type="protein sequence ID" value="MBM7562308.1"/>
    <property type="molecule type" value="Genomic_DNA"/>
</dbReference>
<keyword evidence="4" id="KW-1185">Reference proteome</keyword>
<gene>
    <name evidence="3" type="ORF">JOC49_001852</name>
</gene>
<feature type="transmembrane region" description="Helical" evidence="1">
    <location>
        <begin position="134"/>
        <end position="152"/>
    </location>
</feature>
<dbReference type="InterPro" id="IPR043726">
    <property type="entry name" value="LiaI-LiaF-like_TM1"/>
</dbReference>
<keyword evidence="1" id="KW-0812">Transmembrane</keyword>
<organism evidence="3 4">
    <name type="scientific">Fusibacter tunisiensis</name>
    <dbReference type="NCBI Taxonomy" id="1008308"/>
    <lineage>
        <taxon>Bacteria</taxon>
        <taxon>Bacillati</taxon>
        <taxon>Bacillota</taxon>
        <taxon>Clostridia</taxon>
        <taxon>Eubacteriales</taxon>
        <taxon>Eubacteriales Family XII. Incertae Sedis</taxon>
        <taxon>Fusibacter</taxon>
    </lineage>
</organism>
<keyword evidence="1" id="KW-0472">Membrane</keyword>